<keyword evidence="1" id="KW-0812">Transmembrane</keyword>
<dbReference type="RefSeq" id="WP_179922634.1">
    <property type="nucleotide sequence ID" value="NZ_CP058909.1"/>
</dbReference>
<dbReference type="Proteomes" id="UP000509346">
    <property type="component" value="Chromosome"/>
</dbReference>
<sequence length="180" mass="19156">MSYKEYVELSWRIFDAATLSAEIMGWAGVLIGSVGFVLSKSDPARHRRFRGLLFGGAAALVAVLFVGGVYESVTYVMTGQTGEVDHATSMYPELFLQVFNGDVADVLPLAGILSQVAAIIGMAAFVFGVGLWGVTKRRSVFNGKSQRIIYGGLALMAMSVGERLLAAGAHILISYIAIGT</sequence>
<dbReference type="GeneID" id="56083195"/>
<dbReference type="OrthoDB" id="381795at2157"/>
<dbReference type="EMBL" id="CP058909">
    <property type="protein sequence ID" value="QLH82166.1"/>
    <property type="molecule type" value="Genomic_DNA"/>
</dbReference>
<accession>A0A7D5P6R6</accession>
<evidence type="ECO:0000256" key="1">
    <source>
        <dbReference type="SAM" id="Phobius"/>
    </source>
</evidence>
<keyword evidence="1" id="KW-0472">Membrane</keyword>
<reference evidence="2 3" key="1">
    <citation type="submission" date="2020-07" db="EMBL/GenBank/DDBJ databases">
        <title>Halosimplex litoreum sp. nov. and Halosimplex rubrum sp. nov., isolated from different salt environments.</title>
        <authorList>
            <person name="Cui H."/>
        </authorList>
    </citation>
    <scope>NUCLEOTIDE SEQUENCE [LARGE SCALE GENOMIC DNA]</scope>
    <source>
        <strain evidence="2 3">R2</strain>
    </source>
</reference>
<evidence type="ECO:0000313" key="2">
    <source>
        <dbReference type="EMBL" id="QLH82166.1"/>
    </source>
</evidence>
<proteinExistence type="predicted"/>
<gene>
    <name evidence="2" type="ORF">HZS54_11360</name>
</gene>
<keyword evidence="3" id="KW-1185">Reference proteome</keyword>
<organism evidence="2 3">
    <name type="scientific">Halosimplex pelagicum</name>
    <dbReference type="NCBI Taxonomy" id="869886"/>
    <lineage>
        <taxon>Archaea</taxon>
        <taxon>Methanobacteriati</taxon>
        <taxon>Methanobacteriota</taxon>
        <taxon>Stenosarchaea group</taxon>
        <taxon>Halobacteria</taxon>
        <taxon>Halobacteriales</taxon>
        <taxon>Haloarculaceae</taxon>
        <taxon>Halosimplex</taxon>
    </lineage>
</organism>
<keyword evidence="1" id="KW-1133">Transmembrane helix</keyword>
<feature type="transmembrane region" description="Helical" evidence="1">
    <location>
        <begin position="51"/>
        <end position="70"/>
    </location>
</feature>
<feature type="transmembrane region" description="Helical" evidence="1">
    <location>
        <begin position="112"/>
        <end position="132"/>
    </location>
</feature>
<protein>
    <submittedName>
        <fullName evidence="2">Uncharacterized protein</fullName>
    </submittedName>
</protein>
<dbReference type="KEGG" id="hpel:HZS54_11360"/>
<feature type="transmembrane region" description="Helical" evidence="1">
    <location>
        <begin position="20"/>
        <end position="39"/>
    </location>
</feature>
<evidence type="ECO:0000313" key="3">
    <source>
        <dbReference type="Proteomes" id="UP000509346"/>
    </source>
</evidence>
<name>A0A7D5P6R6_9EURY</name>
<dbReference type="AlphaFoldDB" id="A0A7D5P6R6"/>